<keyword evidence="2" id="KW-0507">mRNA processing</keyword>
<dbReference type="Proteomes" id="UP001056012">
    <property type="component" value="Chromosome 1"/>
</dbReference>
<dbReference type="CDD" id="cd00201">
    <property type="entry name" value="WW"/>
    <property type="match status" value="2"/>
</dbReference>
<evidence type="ECO:0000256" key="4">
    <source>
        <dbReference type="ARBA" id="ARBA00023187"/>
    </source>
</evidence>
<dbReference type="VEuPathDB" id="FungiDB:yc1106_01485"/>
<evidence type="ECO:0000256" key="2">
    <source>
        <dbReference type="ARBA" id="ARBA00022664"/>
    </source>
</evidence>
<evidence type="ECO:0000259" key="7">
    <source>
        <dbReference type="PROSITE" id="PS50020"/>
    </source>
</evidence>
<dbReference type="OrthoDB" id="187617at2759"/>
<dbReference type="PROSITE" id="PS50020">
    <property type="entry name" value="WW_DOMAIN_2"/>
    <property type="match status" value="2"/>
</dbReference>
<evidence type="ECO:0000256" key="3">
    <source>
        <dbReference type="ARBA" id="ARBA00022737"/>
    </source>
</evidence>
<dbReference type="PANTHER" id="PTHR11864:SF0">
    <property type="entry name" value="PRP40 PRE-MRNA PROCESSING FACTOR 40 HOMOLOG A (YEAST)"/>
    <property type="match status" value="1"/>
</dbReference>
<feature type="domain" description="FF" evidence="8">
    <location>
        <begin position="378"/>
        <end position="440"/>
    </location>
</feature>
<keyword evidence="4" id="KW-0508">mRNA splicing</keyword>
<keyword evidence="3" id="KW-0677">Repeat</keyword>
<keyword evidence="10" id="KW-1185">Reference proteome</keyword>
<feature type="compositionally biased region" description="Basic and acidic residues" evidence="6">
    <location>
        <begin position="755"/>
        <end position="769"/>
    </location>
</feature>
<dbReference type="PROSITE" id="PS01159">
    <property type="entry name" value="WW_DOMAIN_1"/>
    <property type="match status" value="2"/>
</dbReference>
<dbReference type="InterPro" id="IPR036020">
    <property type="entry name" value="WW_dom_sf"/>
</dbReference>
<feature type="compositionally biased region" description="Basic and acidic residues" evidence="6">
    <location>
        <begin position="721"/>
        <end position="747"/>
    </location>
</feature>
<reference evidence="9" key="1">
    <citation type="submission" date="2021-12" db="EMBL/GenBank/DDBJ databases">
        <title>Curvularia clavata genome.</title>
        <authorList>
            <person name="Cao Y."/>
        </authorList>
    </citation>
    <scope>NUCLEOTIDE SEQUENCE</scope>
    <source>
        <strain evidence="9">Yc1106</strain>
    </source>
</reference>
<dbReference type="InterPro" id="IPR002713">
    <property type="entry name" value="FF_domain"/>
</dbReference>
<evidence type="ECO:0000256" key="5">
    <source>
        <dbReference type="ARBA" id="ARBA00023242"/>
    </source>
</evidence>
<dbReference type="Pfam" id="PF01846">
    <property type="entry name" value="FF"/>
    <property type="match status" value="3"/>
</dbReference>
<evidence type="ECO:0000256" key="1">
    <source>
        <dbReference type="ARBA" id="ARBA00004123"/>
    </source>
</evidence>
<feature type="compositionally biased region" description="Basic and acidic residues" evidence="6">
    <location>
        <begin position="620"/>
        <end position="644"/>
    </location>
</feature>
<proteinExistence type="predicted"/>
<dbReference type="Gene3D" id="1.10.10.440">
    <property type="entry name" value="FF domain"/>
    <property type="match status" value="5"/>
</dbReference>
<feature type="domain" description="WW" evidence="7">
    <location>
        <begin position="54"/>
        <end position="82"/>
    </location>
</feature>
<feature type="compositionally biased region" description="Basic and acidic residues" evidence="6">
    <location>
        <begin position="119"/>
        <end position="145"/>
    </location>
</feature>
<dbReference type="SUPFAM" id="SSF81698">
    <property type="entry name" value="FF domain"/>
    <property type="match status" value="5"/>
</dbReference>
<name>A0A9Q9DQC7_CURCL</name>
<dbReference type="EMBL" id="CP089274">
    <property type="protein sequence ID" value="USP74211.1"/>
    <property type="molecule type" value="Genomic_DNA"/>
</dbReference>
<dbReference type="InterPro" id="IPR001202">
    <property type="entry name" value="WW_dom"/>
</dbReference>
<evidence type="ECO:0000259" key="8">
    <source>
        <dbReference type="PROSITE" id="PS51676"/>
    </source>
</evidence>
<dbReference type="FunFam" id="1.10.10.440:FF:000033">
    <property type="entry name" value="Formin binding protein (FNB3)"/>
    <property type="match status" value="1"/>
</dbReference>
<feature type="region of interest" description="Disordered" evidence="6">
    <location>
        <begin position="92"/>
        <end position="154"/>
    </location>
</feature>
<keyword evidence="5" id="KW-0539">Nucleus</keyword>
<gene>
    <name evidence="9" type="ORF">yc1106_01485</name>
</gene>
<feature type="compositionally biased region" description="Basic and acidic residues" evidence="6">
    <location>
        <begin position="654"/>
        <end position="699"/>
    </location>
</feature>
<evidence type="ECO:0000313" key="9">
    <source>
        <dbReference type="EMBL" id="USP74211.1"/>
    </source>
</evidence>
<dbReference type="Pfam" id="PF00397">
    <property type="entry name" value="WW"/>
    <property type="match status" value="1"/>
</dbReference>
<dbReference type="PANTHER" id="PTHR11864">
    <property type="entry name" value="PRE-MRNA-PROCESSING PROTEIN PRP40"/>
    <property type="match status" value="1"/>
</dbReference>
<dbReference type="FunFam" id="1.10.10.440:FF:000013">
    <property type="entry name" value="pre-mRNA-processing protein 40A isoform X1"/>
    <property type="match status" value="1"/>
</dbReference>
<dbReference type="Gene3D" id="2.20.70.10">
    <property type="match status" value="2"/>
</dbReference>
<feature type="domain" description="WW" evidence="7">
    <location>
        <begin position="9"/>
        <end position="42"/>
    </location>
</feature>
<dbReference type="AlphaFoldDB" id="A0A9Q9DQC7"/>
<feature type="region of interest" description="Disordered" evidence="6">
    <location>
        <begin position="570"/>
        <end position="777"/>
    </location>
</feature>
<accession>A0A9Q9DQC7</accession>
<feature type="domain" description="FF" evidence="8">
    <location>
        <begin position="234"/>
        <end position="289"/>
    </location>
</feature>
<sequence>MNGFPPPMAPPGSAWKTHKAQDGREYYYNTITNVTTWEKPDELKDDVERALSGTGWVAHYADGRRYFAHTETKQTTWNVPDVVQQKIDQMKQNMPPQRPPPVGPSGWAGGAPVTAPSYENRRPERDEYRPDRHDRRDDRDRDRESAFAGDRPNISFTMGTELQFSSPQEAEAAFIKVLKQIKVQPDWTWQQAVRAGIHDPNWRAIPEPEKREEAFHKYCEDLRAQEKHKEQDRQAKLRSDFTAMLRSHPEIKYYTRWKTALPIIEDETIFRSAKDDNERRALFEEYIISLKKAHEEEEEESKQSALDRVMNLLQGLDLEPFTRWHTAEEKLEHSDEFKSEKLQALTRLDILNQFEKHIRQLQREHNDRVQAERRIKHRIERKNRDAFMELLDELRNKGMLRVGTKWKEIHGHIENDARYTAMLGQSGSSPLDLFRDALEEEDTKFRTLRRRALDVLEQQRFEVTTSTPVEEFLSVMRKDARTADIDEQSMHSIYNYVLNKVKKRENEERRGEEESERYAVERLRSVIKHLDPPVSISDDWESVRPRVEKTEEYRALKSDNLRELAFDKHIARMKEKESQRRDDRRDRSRRDDRDRDRRDRDREYRNGHSDSHRRHRTRTRSPEHDPYAAERRRAVQDREARYRNSDSTGLSPLPRRDRRDDDRYERSRRGSVGDHYGRERREREVERERSYVSRADPRESTVSLLDYGDSGGRTSSTRRRRDSEESSSRRDREIKRARYSPRADSKSKTPVPEPSAKKEEDDRALRSGSEEGEIEED</sequence>
<dbReference type="GO" id="GO:0071004">
    <property type="term" value="C:U2-type prespliceosome"/>
    <property type="evidence" value="ECO:0007669"/>
    <property type="project" value="TreeGrafter"/>
</dbReference>
<dbReference type="InterPro" id="IPR036517">
    <property type="entry name" value="FF_domain_sf"/>
</dbReference>
<dbReference type="GO" id="GO:0045292">
    <property type="term" value="P:mRNA cis splicing, via spliceosome"/>
    <property type="evidence" value="ECO:0007669"/>
    <property type="project" value="InterPro"/>
</dbReference>
<feature type="compositionally biased region" description="Basic and acidic residues" evidence="6">
    <location>
        <begin position="570"/>
        <end position="610"/>
    </location>
</feature>
<dbReference type="SUPFAM" id="SSF51045">
    <property type="entry name" value="WW domain"/>
    <property type="match status" value="2"/>
</dbReference>
<comment type="subcellular location">
    <subcellularLocation>
        <location evidence="1">Nucleus</location>
    </subcellularLocation>
</comment>
<evidence type="ECO:0000256" key="6">
    <source>
        <dbReference type="SAM" id="MobiDB-lite"/>
    </source>
</evidence>
<dbReference type="PROSITE" id="PS51676">
    <property type="entry name" value="FF"/>
    <property type="match status" value="2"/>
</dbReference>
<dbReference type="Pfam" id="PF25432">
    <property type="entry name" value="FF_PRPF40A"/>
    <property type="match status" value="1"/>
</dbReference>
<organism evidence="9 10">
    <name type="scientific">Curvularia clavata</name>
    <dbReference type="NCBI Taxonomy" id="95742"/>
    <lineage>
        <taxon>Eukaryota</taxon>
        <taxon>Fungi</taxon>
        <taxon>Dikarya</taxon>
        <taxon>Ascomycota</taxon>
        <taxon>Pezizomycotina</taxon>
        <taxon>Dothideomycetes</taxon>
        <taxon>Pleosporomycetidae</taxon>
        <taxon>Pleosporales</taxon>
        <taxon>Pleosporineae</taxon>
        <taxon>Pleosporaceae</taxon>
        <taxon>Curvularia</taxon>
    </lineage>
</organism>
<dbReference type="InterPro" id="IPR039726">
    <property type="entry name" value="Prp40-like"/>
</dbReference>
<evidence type="ECO:0000313" key="10">
    <source>
        <dbReference type="Proteomes" id="UP001056012"/>
    </source>
</evidence>
<protein>
    <submittedName>
        <fullName evidence="9">Pre-mRNA-processing protein prp40</fullName>
    </submittedName>
</protein>
<dbReference type="GO" id="GO:0005685">
    <property type="term" value="C:U1 snRNP"/>
    <property type="evidence" value="ECO:0007669"/>
    <property type="project" value="TreeGrafter"/>
</dbReference>
<dbReference type="SMART" id="SM00456">
    <property type="entry name" value="WW"/>
    <property type="match status" value="2"/>
</dbReference>
<dbReference type="SMART" id="SM00441">
    <property type="entry name" value="FF"/>
    <property type="match status" value="5"/>
</dbReference>
<dbReference type="GO" id="GO:0003723">
    <property type="term" value="F:RNA binding"/>
    <property type="evidence" value="ECO:0007669"/>
    <property type="project" value="TreeGrafter"/>
</dbReference>